<reference evidence="1" key="1">
    <citation type="journal article" date="2014" name="Front. Microbiol.">
        <title>High frequency of phylogenetically diverse reductive dehalogenase-homologous genes in deep subseafloor sedimentary metagenomes.</title>
        <authorList>
            <person name="Kawai M."/>
            <person name="Futagami T."/>
            <person name="Toyoda A."/>
            <person name="Takaki Y."/>
            <person name="Nishi S."/>
            <person name="Hori S."/>
            <person name="Arai W."/>
            <person name="Tsubouchi T."/>
            <person name="Morono Y."/>
            <person name="Uchiyama I."/>
            <person name="Ito T."/>
            <person name="Fujiyama A."/>
            <person name="Inagaki F."/>
            <person name="Takami H."/>
        </authorList>
    </citation>
    <scope>NUCLEOTIDE SEQUENCE</scope>
    <source>
        <strain evidence="1">Expedition CK06-06</strain>
    </source>
</reference>
<dbReference type="AlphaFoldDB" id="X1ABT1"/>
<protein>
    <submittedName>
        <fullName evidence="1">Uncharacterized protein</fullName>
    </submittedName>
</protein>
<proteinExistence type="predicted"/>
<accession>X1ABT1</accession>
<name>X1ABT1_9ZZZZ</name>
<feature type="non-terminal residue" evidence="1">
    <location>
        <position position="1"/>
    </location>
</feature>
<gene>
    <name evidence="1" type="ORF">S01H4_03460</name>
</gene>
<organism evidence="1">
    <name type="scientific">marine sediment metagenome</name>
    <dbReference type="NCBI Taxonomy" id="412755"/>
    <lineage>
        <taxon>unclassified sequences</taxon>
        <taxon>metagenomes</taxon>
        <taxon>ecological metagenomes</taxon>
    </lineage>
</organism>
<comment type="caution">
    <text evidence="1">The sequence shown here is derived from an EMBL/GenBank/DDBJ whole genome shotgun (WGS) entry which is preliminary data.</text>
</comment>
<evidence type="ECO:0000313" key="1">
    <source>
        <dbReference type="EMBL" id="GAG57556.1"/>
    </source>
</evidence>
<dbReference type="EMBL" id="BART01000851">
    <property type="protein sequence ID" value="GAG57556.1"/>
    <property type="molecule type" value="Genomic_DNA"/>
</dbReference>
<sequence>KSLNLLYVVDTVDNVIIGKEDVVFINIANIEILTG</sequence>